<organism evidence="3 4">
    <name type="scientific">Lentinula detonsa</name>
    <dbReference type="NCBI Taxonomy" id="2804962"/>
    <lineage>
        <taxon>Eukaryota</taxon>
        <taxon>Fungi</taxon>
        <taxon>Dikarya</taxon>
        <taxon>Basidiomycota</taxon>
        <taxon>Agaricomycotina</taxon>
        <taxon>Agaricomycetes</taxon>
        <taxon>Agaricomycetidae</taxon>
        <taxon>Agaricales</taxon>
        <taxon>Marasmiineae</taxon>
        <taxon>Omphalotaceae</taxon>
        <taxon>Lentinula</taxon>
    </lineage>
</organism>
<protein>
    <submittedName>
        <fullName evidence="3">Uncharacterized protein</fullName>
    </submittedName>
</protein>
<name>A0AA38PXR8_9AGAR</name>
<dbReference type="EMBL" id="MU802017">
    <property type="protein sequence ID" value="KAJ3983595.1"/>
    <property type="molecule type" value="Genomic_DNA"/>
</dbReference>
<keyword evidence="2" id="KW-0732">Signal</keyword>
<feature type="region of interest" description="Disordered" evidence="1">
    <location>
        <begin position="29"/>
        <end position="56"/>
    </location>
</feature>
<feature type="signal peptide" evidence="2">
    <location>
        <begin position="1"/>
        <end position="25"/>
    </location>
</feature>
<gene>
    <name evidence="3" type="ORF">F5890DRAFT_1522244</name>
</gene>
<evidence type="ECO:0000256" key="1">
    <source>
        <dbReference type="SAM" id="MobiDB-lite"/>
    </source>
</evidence>
<sequence>MLFLVTASRLFIVLYLCVSMLTASGSPLPASGGTPRHQLPHESRPELDVQLGHSQPRGNPPVTHAILVIDDLVVTAVWTDRAAQTQLRPEAFAKKDLNRIRDHFAWITLGKAVFKSPAGTKQALLSIELPPHKETGGKCWEYIGSALETLEARGELVEPTSIIKNFKEAKSKFRDIY</sequence>
<proteinExistence type="predicted"/>
<dbReference type="AlphaFoldDB" id="A0AA38PXR8"/>
<dbReference type="Proteomes" id="UP001163850">
    <property type="component" value="Unassembled WGS sequence"/>
</dbReference>
<evidence type="ECO:0000313" key="3">
    <source>
        <dbReference type="EMBL" id="KAJ3983595.1"/>
    </source>
</evidence>
<feature type="chain" id="PRO_5041200572" evidence="2">
    <location>
        <begin position="26"/>
        <end position="177"/>
    </location>
</feature>
<evidence type="ECO:0000256" key="2">
    <source>
        <dbReference type="SAM" id="SignalP"/>
    </source>
</evidence>
<evidence type="ECO:0000313" key="4">
    <source>
        <dbReference type="Proteomes" id="UP001163850"/>
    </source>
</evidence>
<comment type="caution">
    <text evidence="3">The sequence shown here is derived from an EMBL/GenBank/DDBJ whole genome shotgun (WGS) entry which is preliminary data.</text>
</comment>
<accession>A0AA38PXR8</accession>
<reference evidence="3" key="1">
    <citation type="submission" date="2022-08" db="EMBL/GenBank/DDBJ databases">
        <authorList>
            <consortium name="DOE Joint Genome Institute"/>
            <person name="Min B."/>
            <person name="Riley R."/>
            <person name="Sierra-Patev S."/>
            <person name="Naranjo-Ortiz M."/>
            <person name="Looney B."/>
            <person name="Konkel Z."/>
            <person name="Slot J.C."/>
            <person name="Sakamoto Y."/>
            <person name="Steenwyk J.L."/>
            <person name="Rokas A."/>
            <person name="Carro J."/>
            <person name="Camarero S."/>
            <person name="Ferreira P."/>
            <person name="Molpeceres G."/>
            <person name="Ruiz-Duenas F.J."/>
            <person name="Serrano A."/>
            <person name="Henrissat B."/>
            <person name="Drula E."/>
            <person name="Hughes K.W."/>
            <person name="Mata J.L."/>
            <person name="Ishikawa N.K."/>
            <person name="Vargas-Isla R."/>
            <person name="Ushijima S."/>
            <person name="Smith C.A."/>
            <person name="Ahrendt S."/>
            <person name="Andreopoulos W."/>
            <person name="He G."/>
            <person name="Labutti K."/>
            <person name="Lipzen A."/>
            <person name="Ng V."/>
            <person name="Sandor L."/>
            <person name="Barry K."/>
            <person name="Martinez A.T."/>
            <person name="Xiao Y."/>
            <person name="Gibbons J.G."/>
            <person name="Terashima K."/>
            <person name="Hibbett D.S."/>
            <person name="Grigoriev I.V."/>
        </authorList>
    </citation>
    <scope>NUCLEOTIDE SEQUENCE</scope>
    <source>
        <strain evidence="3">TFB7829</strain>
    </source>
</reference>
<feature type="non-terminal residue" evidence="3">
    <location>
        <position position="177"/>
    </location>
</feature>